<feature type="domain" description="Glyceraldehyde 3-phosphate dehydrogenase catalytic" evidence="4">
    <location>
        <begin position="32"/>
        <end position="185"/>
    </location>
</feature>
<proteinExistence type="inferred from homology"/>
<keyword evidence="6" id="KW-1185">Reference proteome</keyword>
<dbReference type="Gene3D" id="3.30.360.10">
    <property type="entry name" value="Dihydrodipicolinate Reductase, domain 2"/>
    <property type="match status" value="1"/>
</dbReference>
<dbReference type="OrthoDB" id="1152826at2759"/>
<evidence type="ECO:0000259" key="4">
    <source>
        <dbReference type="Pfam" id="PF02800"/>
    </source>
</evidence>
<evidence type="ECO:0000313" key="6">
    <source>
        <dbReference type="Proteomes" id="UP000593576"/>
    </source>
</evidence>
<dbReference type="SUPFAM" id="SSF51735">
    <property type="entry name" value="NAD(P)-binding Rossmann-fold domains"/>
    <property type="match status" value="1"/>
</dbReference>
<feature type="non-terminal residue" evidence="5">
    <location>
        <position position="1"/>
    </location>
</feature>
<gene>
    <name evidence="5" type="ORF">Goshw_008672</name>
</gene>
<name>A0A7J9MU45_GOSSC</name>
<keyword evidence="2" id="KW-0560">Oxidoreductase</keyword>
<evidence type="ECO:0000256" key="3">
    <source>
        <dbReference type="ARBA" id="ARBA00023027"/>
    </source>
</evidence>
<dbReference type="EMBL" id="JABFAF010000013">
    <property type="protein sequence ID" value="MBA0873889.1"/>
    <property type="molecule type" value="Genomic_DNA"/>
</dbReference>
<dbReference type="Proteomes" id="UP000593576">
    <property type="component" value="Unassembled WGS sequence"/>
</dbReference>
<organism evidence="5 6">
    <name type="scientific">Gossypium schwendimanii</name>
    <name type="common">Cotton</name>
    <dbReference type="NCBI Taxonomy" id="34291"/>
    <lineage>
        <taxon>Eukaryota</taxon>
        <taxon>Viridiplantae</taxon>
        <taxon>Streptophyta</taxon>
        <taxon>Embryophyta</taxon>
        <taxon>Tracheophyta</taxon>
        <taxon>Spermatophyta</taxon>
        <taxon>Magnoliopsida</taxon>
        <taxon>eudicotyledons</taxon>
        <taxon>Gunneridae</taxon>
        <taxon>Pentapetalae</taxon>
        <taxon>rosids</taxon>
        <taxon>malvids</taxon>
        <taxon>Malvales</taxon>
        <taxon>Malvaceae</taxon>
        <taxon>Malvoideae</taxon>
        <taxon>Gossypium</taxon>
    </lineage>
</organism>
<dbReference type="GO" id="GO:0006096">
    <property type="term" value="P:glycolytic process"/>
    <property type="evidence" value="ECO:0007669"/>
    <property type="project" value="TreeGrafter"/>
</dbReference>
<dbReference type="SUPFAM" id="SSF55347">
    <property type="entry name" value="Glyceraldehyde-3-phosphate dehydrogenase-like, C-terminal domain"/>
    <property type="match status" value="1"/>
</dbReference>
<keyword evidence="3" id="KW-0520">NAD</keyword>
<comment type="caution">
    <text evidence="5">The sequence shown here is derived from an EMBL/GenBank/DDBJ whole genome shotgun (WGS) entry which is preliminary data.</text>
</comment>
<comment type="similarity">
    <text evidence="1">Belongs to the glyceraldehyde-3-phosphate dehydrogenase family.</text>
</comment>
<dbReference type="GO" id="GO:0004365">
    <property type="term" value="F:glyceraldehyde-3-phosphate dehydrogenase (NAD+) (phosphorylating) activity"/>
    <property type="evidence" value="ECO:0007669"/>
    <property type="project" value="TreeGrafter"/>
</dbReference>
<dbReference type="FunFam" id="3.30.360.10:FF:000001">
    <property type="entry name" value="Glyceraldehyde-3-phosphate dehydrogenase"/>
    <property type="match status" value="1"/>
</dbReference>
<dbReference type="AlphaFoldDB" id="A0A7J9MU45"/>
<dbReference type="PRINTS" id="PR00078">
    <property type="entry name" value="G3PDHDRGNASE"/>
</dbReference>
<evidence type="ECO:0000313" key="5">
    <source>
        <dbReference type="EMBL" id="MBA0873889.1"/>
    </source>
</evidence>
<dbReference type="InterPro" id="IPR020829">
    <property type="entry name" value="GlycerAld_3-P_DH_cat"/>
</dbReference>
<dbReference type="InterPro" id="IPR020831">
    <property type="entry name" value="GlycerAld/Erythrose_P_DH"/>
</dbReference>
<dbReference type="PANTHER" id="PTHR10836:SF76">
    <property type="entry name" value="GLYCERALDEHYDE-3-PHOSPHATE DEHYDROGENASE-RELATED"/>
    <property type="match status" value="1"/>
</dbReference>
<dbReference type="Gene3D" id="3.40.50.720">
    <property type="entry name" value="NAD(P)-binding Rossmann-like Domain"/>
    <property type="match status" value="2"/>
</dbReference>
<dbReference type="GO" id="GO:0005829">
    <property type="term" value="C:cytosol"/>
    <property type="evidence" value="ECO:0007669"/>
    <property type="project" value="TreeGrafter"/>
</dbReference>
<dbReference type="PANTHER" id="PTHR10836">
    <property type="entry name" value="GLYCERALDEHYDE 3-PHOSPHATE DEHYDROGENASE"/>
    <property type="match status" value="1"/>
</dbReference>
<dbReference type="InterPro" id="IPR036291">
    <property type="entry name" value="NAD(P)-bd_dom_sf"/>
</dbReference>
<dbReference type="Pfam" id="PF02800">
    <property type="entry name" value="Gp_dh_C"/>
    <property type="match status" value="1"/>
</dbReference>
<sequence length="332" mass="35998">DPAEIPWGKFGAEFVVESSGIFTTVSKASAHMKVVHEEFGIIEGLMTTVHATTATQKTVDGPSMKDWRGGRGAGQNIIPSSTGAAKAVGKVLPELNGKLTGMAFRIPTPNVSVVDLTCRLQKSASYETVKAAIKRASQGPLKGILGYTDEDVVSSDFVGDPRSSIFDAKAGIGLGNSFMKLVSWYDNEWGYSNRVVNLIQHMELVGSTPKTVQHDMIVLEERAANGCPITVVIAVNFSELLTQIAFSQSGTNFCTNPIQHVYETLLISRKAIDNVSRTKVSDIFGFLHQATHEVYISSEMFGFIREALLHSNTVHQDSVGEIINGEGRDFKS</sequence>
<evidence type="ECO:0000256" key="1">
    <source>
        <dbReference type="ARBA" id="ARBA00007406"/>
    </source>
</evidence>
<evidence type="ECO:0000256" key="2">
    <source>
        <dbReference type="ARBA" id="ARBA00023002"/>
    </source>
</evidence>
<reference evidence="5 6" key="1">
    <citation type="journal article" date="2019" name="Genome Biol. Evol.">
        <title>Insights into the evolution of the New World diploid cottons (Gossypium, subgenus Houzingenia) based on genome sequencing.</title>
        <authorList>
            <person name="Grover C.E."/>
            <person name="Arick M.A. 2nd"/>
            <person name="Thrash A."/>
            <person name="Conover J.L."/>
            <person name="Sanders W.S."/>
            <person name="Peterson D.G."/>
            <person name="Frelichowski J.E."/>
            <person name="Scheffler J.A."/>
            <person name="Scheffler B.E."/>
            <person name="Wendel J.F."/>
        </authorList>
    </citation>
    <scope>NUCLEOTIDE SEQUENCE [LARGE SCALE GENOMIC DNA]</scope>
    <source>
        <strain evidence="5">1</strain>
        <tissue evidence="5">Leaf</tissue>
    </source>
</reference>
<accession>A0A7J9MU45</accession>
<protein>
    <recommendedName>
        <fullName evidence="4">Glyceraldehyde 3-phosphate dehydrogenase catalytic domain-containing protein</fullName>
    </recommendedName>
</protein>
<dbReference type="CDD" id="cd18126">
    <property type="entry name" value="GAPDH_I_C"/>
    <property type="match status" value="1"/>
</dbReference>